<evidence type="ECO:0000313" key="3">
    <source>
        <dbReference type="Proteomes" id="UP000199087"/>
    </source>
</evidence>
<dbReference type="RefSeq" id="WP_090635456.1">
    <property type="nucleotide sequence ID" value="NZ_CVRB01000003.1"/>
</dbReference>
<proteinExistence type="predicted"/>
<name>A0A0U1NYS2_9BACI</name>
<evidence type="ECO:0000313" key="2">
    <source>
        <dbReference type="EMBL" id="CRK83179.1"/>
    </source>
</evidence>
<dbReference type="OrthoDB" id="2876108at2"/>
<reference evidence="3" key="1">
    <citation type="submission" date="2015-05" db="EMBL/GenBank/DDBJ databases">
        <authorList>
            <person name="Urmite Genomes"/>
        </authorList>
    </citation>
    <scope>NUCLEOTIDE SEQUENCE [LARGE SCALE GENOMIC DNA]</scope>
    <source>
        <strain evidence="3">LF1</strain>
    </source>
</reference>
<evidence type="ECO:0000256" key="1">
    <source>
        <dbReference type="SAM" id="SignalP"/>
    </source>
</evidence>
<accession>A0A0U1NYS2</accession>
<evidence type="ECO:0008006" key="4">
    <source>
        <dbReference type="Google" id="ProtNLM"/>
    </source>
</evidence>
<organism evidence="2 3">
    <name type="scientific">Neobacillus massiliamazoniensis</name>
    <dbReference type="NCBI Taxonomy" id="1499688"/>
    <lineage>
        <taxon>Bacteria</taxon>
        <taxon>Bacillati</taxon>
        <taxon>Bacillota</taxon>
        <taxon>Bacilli</taxon>
        <taxon>Bacillales</taxon>
        <taxon>Bacillaceae</taxon>
        <taxon>Neobacillus</taxon>
    </lineage>
</organism>
<dbReference type="Proteomes" id="UP000199087">
    <property type="component" value="Unassembled WGS sequence"/>
</dbReference>
<protein>
    <recommendedName>
        <fullName evidence="4">DUF3887 domain-containing protein</fullName>
    </recommendedName>
</protein>
<dbReference type="AlphaFoldDB" id="A0A0U1NYS2"/>
<gene>
    <name evidence="2" type="ORF">BN000_03138</name>
</gene>
<feature type="signal peptide" evidence="1">
    <location>
        <begin position="1"/>
        <end position="20"/>
    </location>
</feature>
<sequence length="133" mass="14042" precursor="true">MKKFLPLLMGGLLSFGFFVAAETPVKAAELTKPVSTATTLGASSNGDCGCDVSPILGSERNKMVSDLIKTDAFKTVKHDAMAKGYIWQGAGAVQVIKNNKNGVVLIGVPFKYTDGTSTMFVFINGQFVGTSPM</sequence>
<dbReference type="EMBL" id="CVRB01000003">
    <property type="protein sequence ID" value="CRK83179.1"/>
    <property type="molecule type" value="Genomic_DNA"/>
</dbReference>
<keyword evidence="3" id="KW-1185">Reference proteome</keyword>
<keyword evidence="1" id="KW-0732">Signal</keyword>
<feature type="chain" id="PRO_5038389006" description="DUF3887 domain-containing protein" evidence="1">
    <location>
        <begin position="21"/>
        <end position="133"/>
    </location>
</feature>